<evidence type="ECO:0000256" key="8">
    <source>
        <dbReference type="SAM" id="Phobius"/>
    </source>
</evidence>
<comment type="caution">
    <text evidence="9">The sequence shown here is derived from an EMBL/GenBank/DDBJ whole genome shotgun (WGS) entry which is preliminary data.</text>
</comment>
<feature type="region of interest" description="Disordered" evidence="7">
    <location>
        <begin position="429"/>
        <end position="448"/>
    </location>
</feature>
<dbReference type="GO" id="GO:0005886">
    <property type="term" value="C:plasma membrane"/>
    <property type="evidence" value="ECO:0007669"/>
    <property type="project" value="UniProtKB-SubCell"/>
</dbReference>
<accession>A0A066Z3V0</accession>
<reference evidence="9 10" key="1">
    <citation type="submission" date="2014-05" db="EMBL/GenBank/DDBJ databases">
        <title>Draft Genome Sequence of Kitasatospora cheerisanensis KCTC 2395.</title>
        <authorList>
            <person name="Nam D.H."/>
        </authorList>
    </citation>
    <scope>NUCLEOTIDE SEQUENCE [LARGE SCALE GENOMIC DNA]</scope>
    <source>
        <strain evidence="9 10">KCTC 2395</strain>
    </source>
</reference>
<dbReference type="AlphaFoldDB" id="A0A066Z3V0"/>
<dbReference type="eggNOG" id="COG0477">
    <property type="taxonomic scope" value="Bacteria"/>
</dbReference>
<feature type="transmembrane region" description="Helical" evidence="8">
    <location>
        <begin position="268"/>
        <end position="289"/>
    </location>
</feature>
<evidence type="ECO:0000313" key="9">
    <source>
        <dbReference type="EMBL" id="KDN88162.1"/>
    </source>
</evidence>
<dbReference type="HOGENOM" id="CLU_001265_60_5_11"/>
<keyword evidence="5 8" id="KW-1133">Transmembrane helix</keyword>
<keyword evidence="2" id="KW-0813">Transport</keyword>
<dbReference type="Gene3D" id="1.20.1250.20">
    <property type="entry name" value="MFS general substrate transporter like domains"/>
    <property type="match status" value="1"/>
</dbReference>
<dbReference type="PANTHER" id="PTHR23517">
    <property type="entry name" value="RESISTANCE PROTEIN MDTM, PUTATIVE-RELATED-RELATED"/>
    <property type="match status" value="1"/>
</dbReference>
<organism evidence="9 10">
    <name type="scientific">Kitasatospora cheerisanensis KCTC 2395</name>
    <dbReference type="NCBI Taxonomy" id="1348663"/>
    <lineage>
        <taxon>Bacteria</taxon>
        <taxon>Bacillati</taxon>
        <taxon>Actinomycetota</taxon>
        <taxon>Actinomycetes</taxon>
        <taxon>Kitasatosporales</taxon>
        <taxon>Streptomycetaceae</taxon>
        <taxon>Kitasatospora</taxon>
    </lineage>
</organism>
<evidence type="ECO:0000313" key="10">
    <source>
        <dbReference type="Proteomes" id="UP000027178"/>
    </source>
</evidence>
<keyword evidence="6 8" id="KW-0472">Membrane</keyword>
<dbReference type="InterPro" id="IPR036259">
    <property type="entry name" value="MFS_trans_sf"/>
</dbReference>
<dbReference type="PANTHER" id="PTHR23517:SF2">
    <property type="entry name" value="MULTIDRUG RESISTANCE PROTEIN MDTH"/>
    <property type="match status" value="1"/>
</dbReference>
<evidence type="ECO:0000256" key="4">
    <source>
        <dbReference type="ARBA" id="ARBA00022692"/>
    </source>
</evidence>
<dbReference type="PATRIC" id="fig|1348663.4.peg.74"/>
<keyword evidence="3" id="KW-1003">Cell membrane</keyword>
<evidence type="ECO:0008006" key="11">
    <source>
        <dbReference type="Google" id="ProtNLM"/>
    </source>
</evidence>
<dbReference type="GO" id="GO:0022857">
    <property type="term" value="F:transmembrane transporter activity"/>
    <property type="evidence" value="ECO:0007669"/>
    <property type="project" value="InterPro"/>
</dbReference>
<evidence type="ECO:0000256" key="5">
    <source>
        <dbReference type="ARBA" id="ARBA00022989"/>
    </source>
</evidence>
<feature type="transmembrane region" description="Helical" evidence="8">
    <location>
        <begin position="65"/>
        <end position="83"/>
    </location>
</feature>
<evidence type="ECO:0000256" key="6">
    <source>
        <dbReference type="ARBA" id="ARBA00023136"/>
    </source>
</evidence>
<dbReference type="SUPFAM" id="SSF103473">
    <property type="entry name" value="MFS general substrate transporter"/>
    <property type="match status" value="1"/>
</dbReference>
<gene>
    <name evidence="9" type="ORF">KCH_00940</name>
</gene>
<evidence type="ECO:0000256" key="2">
    <source>
        <dbReference type="ARBA" id="ARBA00022448"/>
    </source>
</evidence>
<protein>
    <recommendedName>
        <fullName evidence="11">MFS transporter</fullName>
    </recommendedName>
</protein>
<dbReference type="Proteomes" id="UP000027178">
    <property type="component" value="Unassembled WGS sequence"/>
</dbReference>
<dbReference type="EMBL" id="JNBY01000004">
    <property type="protein sequence ID" value="KDN88162.1"/>
    <property type="molecule type" value="Genomic_DNA"/>
</dbReference>
<feature type="transmembrane region" description="Helical" evidence="8">
    <location>
        <begin position="157"/>
        <end position="176"/>
    </location>
</feature>
<sequence length="448" mass="44865">MAGRNGTGDGGGPGLLAQLRRPPGGAAGRTMLLVVFTDRTGSGVWAAACVLYFTEVERLTAGQVGLLLGIASVAGIAGSPLAGRLAASFGSRPVLIGCHLVRTVALAAVLFCSSFAALLGLVTVTALGDRAARAMEMLFATDVAGDRRSVYRALSRTAMNAGYAAGAGLAALGLAVGTPAAFRALLLADVASFLLSAALVAGIRERQREGRVVAGSDRSAPEAGEGPRPSPWRDGGYLRFVALDCALTIDDAILNVGLPLWLIHATSAPHALVPAFLAINTVLVVAAQLRVSARVRTARQAVGAAPLYGFAVLGCCAAAAAAHGPGPVLASVLLLASSVLVTFAELLRSVVSWELSVALAPERARPEYLGVAGMAQSTEKAAGPLLLTGAVLSTGPLGWLGLGLATTVAAYAQRHFSAARLAAPGPGPVPAAAAAGAAEVPAPSAGSN</sequence>
<feature type="transmembrane region" description="Helical" evidence="8">
    <location>
        <begin position="301"/>
        <end position="322"/>
    </location>
</feature>
<feature type="region of interest" description="Disordered" evidence="7">
    <location>
        <begin position="211"/>
        <end position="230"/>
    </location>
</feature>
<dbReference type="InterPro" id="IPR050171">
    <property type="entry name" value="MFS_Transporters"/>
</dbReference>
<dbReference type="Pfam" id="PF07690">
    <property type="entry name" value="MFS_1"/>
    <property type="match status" value="1"/>
</dbReference>
<keyword evidence="10" id="KW-1185">Reference proteome</keyword>
<evidence type="ECO:0000256" key="1">
    <source>
        <dbReference type="ARBA" id="ARBA00004651"/>
    </source>
</evidence>
<evidence type="ECO:0000256" key="7">
    <source>
        <dbReference type="SAM" id="MobiDB-lite"/>
    </source>
</evidence>
<evidence type="ECO:0000256" key="3">
    <source>
        <dbReference type="ARBA" id="ARBA00022475"/>
    </source>
</evidence>
<proteinExistence type="predicted"/>
<feature type="transmembrane region" description="Helical" evidence="8">
    <location>
        <begin position="103"/>
        <end position="127"/>
    </location>
</feature>
<comment type="subcellular location">
    <subcellularLocation>
        <location evidence="1">Cell membrane</location>
        <topology evidence="1">Multi-pass membrane protein</topology>
    </subcellularLocation>
</comment>
<name>A0A066Z3V0_9ACTN</name>
<keyword evidence="4 8" id="KW-0812">Transmembrane</keyword>
<dbReference type="RefSeq" id="WP_244305044.1">
    <property type="nucleotide sequence ID" value="NZ_KK853997.1"/>
</dbReference>
<dbReference type="InterPro" id="IPR011701">
    <property type="entry name" value="MFS"/>
</dbReference>